<keyword evidence="1" id="KW-0732">Signal</keyword>
<dbReference type="Proteomes" id="UP000521017">
    <property type="component" value="Unassembled WGS sequence"/>
</dbReference>
<sequence length="186" mass="20636">MKKNYKTKNNTSRLVPLLFFLLVVFCSACSKKSQEIEQIIKTKTDIYSYEVTCNACEIQFLDRNNNTKKVINNNGKWSYSFDGADAAELKINVITTSSAYQNINAYILKNNEVIYGELGYNNFELLYNVKSGQRSMAYGSYSPGPGVPGSNGGNTKPTSSLCGAKNKTGGYCQRVVSGGGRCWQHR</sequence>
<comment type="caution">
    <text evidence="2">The sequence shown here is derived from an EMBL/GenBank/DDBJ whole genome shotgun (WGS) entry which is preliminary data.</text>
</comment>
<proteinExistence type="predicted"/>
<dbReference type="EMBL" id="JACHCC010000002">
    <property type="protein sequence ID" value="MBB6498867.1"/>
    <property type="molecule type" value="Genomic_DNA"/>
</dbReference>
<reference evidence="2 3" key="1">
    <citation type="submission" date="2020-08" db="EMBL/GenBank/DDBJ databases">
        <title>Genomic Encyclopedia of Type Strains, Phase IV (KMG-V): Genome sequencing to study the core and pangenomes of soil and plant-associated prokaryotes.</title>
        <authorList>
            <person name="Whitman W."/>
        </authorList>
    </citation>
    <scope>NUCLEOTIDE SEQUENCE [LARGE SCALE GENOMIC DNA]</scope>
    <source>
        <strain evidence="2 3">M2T3</strain>
    </source>
</reference>
<feature type="chain" id="PRO_5031473464" description="Lipoprotein" evidence="1">
    <location>
        <begin position="29"/>
        <end position="186"/>
    </location>
</feature>
<organism evidence="2 3">
    <name type="scientific">Pedobacter cryoconitis</name>
    <dbReference type="NCBI Taxonomy" id="188932"/>
    <lineage>
        <taxon>Bacteria</taxon>
        <taxon>Pseudomonadati</taxon>
        <taxon>Bacteroidota</taxon>
        <taxon>Sphingobacteriia</taxon>
        <taxon>Sphingobacteriales</taxon>
        <taxon>Sphingobacteriaceae</taxon>
        <taxon>Pedobacter</taxon>
    </lineage>
</organism>
<protein>
    <recommendedName>
        <fullName evidence="4">Lipoprotein</fullName>
    </recommendedName>
</protein>
<evidence type="ECO:0008006" key="4">
    <source>
        <dbReference type="Google" id="ProtNLM"/>
    </source>
</evidence>
<feature type="signal peptide" evidence="1">
    <location>
        <begin position="1"/>
        <end position="28"/>
    </location>
</feature>
<name>A0A7X0J316_9SPHI</name>
<dbReference type="RefSeq" id="WP_184623367.1">
    <property type="nucleotide sequence ID" value="NZ_JACHCC010000002.1"/>
</dbReference>
<evidence type="ECO:0000256" key="1">
    <source>
        <dbReference type="SAM" id="SignalP"/>
    </source>
</evidence>
<accession>A0A7X0J316</accession>
<evidence type="ECO:0000313" key="2">
    <source>
        <dbReference type="EMBL" id="MBB6498867.1"/>
    </source>
</evidence>
<evidence type="ECO:0000313" key="3">
    <source>
        <dbReference type="Proteomes" id="UP000521017"/>
    </source>
</evidence>
<dbReference type="AlphaFoldDB" id="A0A7X0J316"/>
<gene>
    <name evidence="2" type="ORF">HDF25_001004</name>
</gene>